<dbReference type="Pfam" id="PF00149">
    <property type="entry name" value="Metallophos"/>
    <property type="match status" value="1"/>
</dbReference>
<evidence type="ECO:0000259" key="1">
    <source>
        <dbReference type="Pfam" id="PF00149"/>
    </source>
</evidence>
<dbReference type="InterPro" id="IPR029052">
    <property type="entry name" value="Metallo-depent_PP-like"/>
</dbReference>
<dbReference type="AlphaFoldDB" id="K1TN26"/>
<feature type="non-terminal residue" evidence="2">
    <location>
        <position position="169"/>
    </location>
</feature>
<dbReference type="EMBL" id="AJWY01006126">
    <property type="protein sequence ID" value="EKC67715.1"/>
    <property type="molecule type" value="Genomic_DNA"/>
</dbReference>
<accession>K1TN26</accession>
<gene>
    <name evidence="2" type="ORF">LEA_09160</name>
</gene>
<feature type="domain" description="Calcineurin-like phosphoesterase" evidence="1">
    <location>
        <begin position="7"/>
        <end position="105"/>
    </location>
</feature>
<comment type="caution">
    <text evidence="2">The sequence shown here is derived from an EMBL/GenBank/DDBJ whole genome shotgun (WGS) entry which is preliminary data.</text>
</comment>
<organism evidence="2">
    <name type="scientific">human gut metagenome</name>
    <dbReference type="NCBI Taxonomy" id="408170"/>
    <lineage>
        <taxon>unclassified sequences</taxon>
        <taxon>metagenomes</taxon>
        <taxon>organismal metagenomes</taxon>
    </lineage>
</organism>
<dbReference type="Gene3D" id="3.60.21.10">
    <property type="match status" value="1"/>
</dbReference>
<dbReference type="GO" id="GO:0016787">
    <property type="term" value="F:hydrolase activity"/>
    <property type="evidence" value="ECO:0007669"/>
    <property type="project" value="InterPro"/>
</dbReference>
<dbReference type="InterPro" id="IPR004843">
    <property type="entry name" value="Calcineurin-like_PHP"/>
</dbReference>
<proteinExistence type="predicted"/>
<protein>
    <submittedName>
        <fullName evidence="2">Metallophosphoesterase</fullName>
    </submittedName>
</protein>
<reference evidence="2" key="1">
    <citation type="journal article" date="2013" name="Environ. Microbiol.">
        <title>Microbiota from the distal guts of lean and obese adolescents exhibit partial functional redundancy besides clear differences in community structure.</title>
        <authorList>
            <person name="Ferrer M."/>
            <person name="Ruiz A."/>
            <person name="Lanza F."/>
            <person name="Haange S.B."/>
            <person name="Oberbach A."/>
            <person name="Till H."/>
            <person name="Bargiela R."/>
            <person name="Campoy C."/>
            <person name="Segura M.T."/>
            <person name="Richter M."/>
            <person name="von Bergen M."/>
            <person name="Seifert J."/>
            <person name="Suarez A."/>
        </authorList>
    </citation>
    <scope>NUCLEOTIDE SEQUENCE</scope>
</reference>
<evidence type="ECO:0000313" key="2">
    <source>
        <dbReference type="EMBL" id="EKC67715.1"/>
    </source>
</evidence>
<sequence>MAKTPLTVTVITDTHYYSKKTGTKGKAYDAANAKSQKLLKYSEELLRAAFKQIKEDKRTDIVLLSGDTTNNGEIEAHEEFIEMLRDLKKSGKRVYVLTATHDYQDDGLTDSFVGNEKVKIPAAKREQLYDMYKEFGPDEAIAVHRDSMSYVVQLADGYRLFALNDDRNL</sequence>
<dbReference type="SUPFAM" id="SSF56300">
    <property type="entry name" value="Metallo-dependent phosphatases"/>
    <property type="match status" value="1"/>
</dbReference>
<name>K1TN26_9ZZZZ</name>